<sequence length="96" mass="10454">MVEQSVQIIGSVLILIPFALAQLGRVDPHARSYLLFNVVGSAVLAVDAAVGRQWGFLLLEGTWALVSLVGLVEHVRRTRNNPDGDVEKPRRAPSPE</sequence>
<evidence type="ECO:0000313" key="3">
    <source>
        <dbReference type="EMBL" id="MFC1411994.1"/>
    </source>
</evidence>
<evidence type="ECO:0000256" key="1">
    <source>
        <dbReference type="SAM" id="Phobius"/>
    </source>
</evidence>
<reference evidence="3 4" key="1">
    <citation type="submission" date="2024-09" db="EMBL/GenBank/DDBJ databases">
        <authorList>
            <person name="Lee S.D."/>
        </authorList>
    </citation>
    <scope>NUCLEOTIDE SEQUENCE [LARGE SCALE GENOMIC DNA]</scope>
    <source>
        <strain evidence="3 4">N1-1</strain>
    </source>
</reference>
<name>A0ABV6VE47_9ACTN</name>
<organism evidence="3 4">
    <name type="scientific">Streptacidiphilus alkalitolerans</name>
    <dbReference type="NCBI Taxonomy" id="3342712"/>
    <lineage>
        <taxon>Bacteria</taxon>
        <taxon>Bacillati</taxon>
        <taxon>Actinomycetota</taxon>
        <taxon>Actinomycetes</taxon>
        <taxon>Kitasatosporales</taxon>
        <taxon>Streptomycetaceae</taxon>
        <taxon>Streptacidiphilus</taxon>
    </lineage>
</organism>
<proteinExistence type="predicted"/>
<feature type="transmembrane region" description="Helical" evidence="1">
    <location>
        <begin position="33"/>
        <end position="50"/>
    </location>
</feature>
<gene>
    <name evidence="3" type="ORF">ACEZDG_22260</name>
</gene>
<evidence type="ECO:0000259" key="2">
    <source>
        <dbReference type="Pfam" id="PF26604"/>
    </source>
</evidence>
<evidence type="ECO:0000313" key="4">
    <source>
        <dbReference type="Proteomes" id="UP001592582"/>
    </source>
</evidence>
<dbReference type="RefSeq" id="WP_380512314.1">
    <property type="nucleotide sequence ID" value="NZ_JBHEZX010000009.1"/>
</dbReference>
<keyword evidence="1" id="KW-1133">Transmembrane helix</keyword>
<accession>A0ABV6VE47</accession>
<dbReference type="EMBL" id="JBHEZX010000009">
    <property type="protein sequence ID" value="MFC1411994.1"/>
    <property type="molecule type" value="Genomic_DNA"/>
</dbReference>
<dbReference type="Proteomes" id="UP001592582">
    <property type="component" value="Unassembled WGS sequence"/>
</dbReference>
<keyword evidence="4" id="KW-1185">Reference proteome</keyword>
<keyword evidence="1" id="KW-0472">Membrane</keyword>
<feature type="transmembrane region" description="Helical" evidence="1">
    <location>
        <begin position="6"/>
        <end position="26"/>
    </location>
</feature>
<dbReference type="Pfam" id="PF26604">
    <property type="entry name" value="CBU_0592"/>
    <property type="match status" value="1"/>
</dbReference>
<feature type="domain" description="CBU-0592-like" evidence="2">
    <location>
        <begin position="6"/>
        <end position="77"/>
    </location>
</feature>
<feature type="transmembrane region" description="Helical" evidence="1">
    <location>
        <begin position="56"/>
        <end position="72"/>
    </location>
</feature>
<keyword evidence="1" id="KW-0812">Transmembrane</keyword>
<dbReference type="NCBIfam" id="NF047864">
    <property type="entry name" value="CBU_0592_membra"/>
    <property type="match status" value="1"/>
</dbReference>
<dbReference type="InterPro" id="IPR058058">
    <property type="entry name" value="CBU_0592-like"/>
</dbReference>
<protein>
    <recommendedName>
        <fullName evidence="2">CBU-0592-like domain-containing protein</fullName>
    </recommendedName>
</protein>
<comment type="caution">
    <text evidence="3">The sequence shown here is derived from an EMBL/GenBank/DDBJ whole genome shotgun (WGS) entry which is preliminary data.</text>
</comment>